<feature type="active site" evidence="3">
    <location>
        <position position="176"/>
    </location>
</feature>
<evidence type="ECO:0000313" key="6">
    <source>
        <dbReference type="Proteomes" id="UP000292120"/>
    </source>
</evidence>
<dbReference type="Proteomes" id="UP000292120">
    <property type="component" value="Unassembled WGS sequence"/>
</dbReference>
<protein>
    <submittedName>
        <fullName evidence="5">Alpha/beta hydrolase</fullName>
    </submittedName>
</protein>
<dbReference type="InterPro" id="IPR029058">
    <property type="entry name" value="AB_hydrolase_fold"/>
</dbReference>
<dbReference type="PANTHER" id="PTHR48081">
    <property type="entry name" value="AB HYDROLASE SUPERFAMILY PROTEIN C4A8.06C"/>
    <property type="match status" value="1"/>
</dbReference>
<dbReference type="OrthoDB" id="9766402at2"/>
<keyword evidence="6" id="KW-1185">Reference proteome</keyword>
<evidence type="ECO:0000259" key="4">
    <source>
        <dbReference type="Pfam" id="PF07859"/>
    </source>
</evidence>
<dbReference type="Pfam" id="PF07859">
    <property type="entry name" value="Abhydrolase_3"/>
    <property type="match status" value="1"/>
</dbReference>
<reference evidence="5 6" key="1">
    <citation type="submission" date="2019-02" db="EMBL/GenBank/DDBJ databases">
        <title>Aquabacterium sp. strain KMB7.</title>
        <authorList>
            <person name="Chen W.-M."/>
        </authorList>
    </citation>
    <scope>NUCLEOTIDE SEQUENCE [LARGE SCALE GENOMIC DNA]</scope>
    <source>
        <strain evidence="5 6">KMB7</strain>
    </source>
</reference>
<dbReference type="SUPFAM" id="SSF53474">
    <property type="entry name" value="alpha/beta-Hydrolases"/>
    <property type="match status" value="1"/>
</dbReference>
<dbReference type="InterPro" id="IPR033140">
    <property type="entry name" value="Lipase_GDXG_put_SER_AS"/>
</dbReference>
<dbReference type="AlphaFoldDB" id="A0A4Q9H0Y4"/>
<dbReference type="InterPro" id="IPR002168">
    <property type="entry name" value="Lipase_GDXG_HIS_AS"/>
</dbReference>
<dbReference type="PANTHER" id="PTHR48081:SF30">
    <property type="entry name" value="ACETYL-HYDROLASE LIPR-RELATED"/>
    <property type="match status" value="1"/>
</dbReference>
<dbReference type="InterPro" id="IPR050300">
    <property type="entry name" value="GDXG_lipolytic_enzyme"/>
</dbReference>
<dbReference type="InterPro" id="IPR013094">
    <property type="entry name" value="AB_hydrolase_3"/>
</dbReference>
<keyword evidence="2 5" id="KW-0378">Hydrolase</keyword>
<comment type="caution">
    <text evidence="5">The sequence shown here is derived from an EMBL/GenBank/DDBJ whole genome shotgun (WGS) entry which is preliminary data.</text>
</comment>
<dbReference type="Gene3D" id="3.40.50.1820">
    <property type="entry name" value="alpha/beta hydrolase"/>
    <property type="match status" value="1"/>
</dbReference>
<organism evidence="5 6">
    <name type="scientific">Aquabacterium lacunae</name>
    <dbReference type="NCBI Taxonomy" id="2528630"/>
    <lineage>
        <taxon>Bacteria</taxon>
        <taxon>Pseudomonadati</taxon>
        <taxon>Pseudomonadota</taxon>
        <taxon>Betaproteobacteria</taxon>
        <taxon>Burkholderiales</taxon>
        <taxon>Aquabacterium</taxon>
    </lineage>
</organism>
<feature type="domain" description="Alpha/beta hydrolase fold-3" evidence="4">
    <location>
        <begin position="102"/>
        <end position="302"/>
    </location>
</feature>
<proteinExistence type="inferred from homology"/>
<dbReference type="RefSeq" id="WP_130967857.1">
    <property type="nucleotide sequence ID" value="NZ_SIXI01000003.1"/>
</dbReference>
<dbReference type="PROSITE" id="PS01174">
    <property type="entry name" value="LIPASE_GDXG_SER"/>
    <property type="match status" value="1"/>
</dbReference>
<comment type="similarity">
    <text evidence="1">Belongs to the 'GDXG' lipolytic enzyme family.</text>
</comment>
<dbReference type="PROSITE" id="PS01173">
    <property type="entry name" value="LIPASE_GDXG_HIS"/>
    <property type="match status" value="1"/>
</dbReference>
<evidence type="ECO:0000256" key="3">
    <source>
        <dbReference type="PROSITE-ProRule" id="PRU10038"/>
    </source>
</evidence>
<dbReference type="GO" id="GO:0004806">
    <property type="term" value="F:triacylglycerol lipase activity"/>
    <property type="evidence" value="ECO:0007669"/>
    <property type="project" value="TreeGrafter"/>
</dbReference>
<evidence type="ECO:0000313" key="5">
    <source>
        <dbReference type="EMBL" id="TBO31403.1"/>
    </source>
</evidence>
<evidence type="ECO:0000256" key="1">
    <source>
        <dbReference type="ARBA" id="ARBA00010515"/>
    </source>
</evidence>
<name>A0A4Q9H0Y4_9BURK</name>
<gene>
    <name evidence="5" type="ORF">EYS42_09210</name>
</gene>
<accession>A0A4Q9H0Y4</accession>
<evidence type="ECO:0000256" key="2">
    <source>
        <dbReference type="ARBA" id="ARBA00022801"/>
    </source>
</evidence>
<dbReference type="EMBL" id="SIXI01000003">
    <property type="protein sequence ID" value="TBO31403.1"/>
    <property type="molecule type" value="Genomic_DNA"/>
</dbReference>
<sequence length="328" mass="35490">MSALHSPSQPAASAQAPVIRHYQPPTGAMESLMAAALRVALKVTLKPFLGPPWPFAVQRAALANGSALMPQDKRAVVEAGHIGPFAVERVRPKAGPKPKHAILYIHGGAFVAGSPKTHRTITRRLAVLTGAEVLAPDYRLAPEHVFPAQIDDCVASYRQLLADGYSADRISIAGDSAGGHLALVTWKAIEMAGLPAPSSLVMISPAFSLHELPNSTAQARIPRDPMIRLAWAEDVEKALKADPKNPLANPMGFDLSTMPPALVQVGDDEVLYDNSVWLAEAAARLGRHCECEVYLQRWHVFHAHAGLLKSSDQALERMAQFMKQRWTV</sequence>